<feature type="domain" description="DUF58" evidence="2">
    <location>
        <begin position="55"/>
        <end position="126"/>
    </location>
</feature>
<feature type="region of interest" description="Disordered" evidence="1">
    <location>
        <begin position="29"/>
        <end position="52"/>
    </location>
</feature>
<dbReference type="PANTHER" id="PTHR33608:SF12">
    <property type="entry name" value="DUF58 DOMAIN-CONTAINING PROTEIN"/>
    <property type="match status" value="1"/>
</dbReference>
<dbReference type="Pfam" id="PF01882">
    <property type="entry name" value="DUF58"/>
    <property type="match status" value="1"/>
</dbReference>
<name>A0A2H9U9R5_9GAMM</name>
<comment type="caution">
    <text evidence="3">The sequence shown here is derived from an EMBL/GenBank/DDBJ whole genome shotgun (WGS) entry which is preliminary data.</text>
</comment>
<sequence length="188" mass="21034">MSLDPCLHPDIALTLPQLLNIRHWASAHPAHAPRGGRSHSEQGKTGRSPGLTFRELRGYQAGDEVRHIDWRVTARLGRPFTRLYHEEQEQAHWLLLDLSPAMFFGSTVQLKARLGCELAAALLWQQESQPHSLLCHGLVPQLTHQRQRGSVRAISGCRHGSRDMAPDPVTGRSGHRYRDDQLGPDSLG</sequence>
<dbReference type="EMBL" id="PGGC01000002">
    <property type="protein sequence ID" value="PJG60765.1"/>
    <property type="molecule type" value="Genomic_DNA"/>
</dbReference>
<organism evidence="3 4">
    <name type="scientific">Aeromonas cavernicola</name>
    <dbReference type="NCBI Taxonomy" id="1006623"/>
    <lineage>
        <taxon>Bacteria</taxon>
        <taxon>Pseudomonadati</taxon>
        <taxon>Pseudomonadota</taxon>
        <taxon>Gammaproteobacteria</taxon>
        <taxon>Aeromonadales</taxon>
        <taxon>Aeromonadaceae</taxon>
        <taxon>Aeromonas</taxon>
    </lineage>
</organism>
<dbReference type="RefSeq" id="WP_157798167.1">
    <property type="nucleotide sequence ID" value="NZ_PGGC01000002.1"/>
</dbReference>
<dbReference type="OrthoDB" id="9776116at2"/>
<reference evidence="3 4" key="1">
    <citation type="submission" date="2017-11" db="EMBL/GenBank/DDBJ databases">
        <title>Draft genome sequence of environmental isolate Aeromonas cavernicola sp. nov. MDC 2508.</title>
        <authorList>
            <person name="Colston S.M."/>
            <person name="Navarro A."/>
            <person name="Martinez-Murcia A.J."/>
            <person name="Graf J."/>
        </authorList>
    </citation>
    <scope>NUCLEOTIDE SEQUENCE [LARGE SCALE GENOMIC DNA]</scope>
    <source>
        <strain evidence="3 4">MDC 2508</strain>
    </source>
</reference>
<dbReference type="InterPro" id="IPR002881">
    <property type="entry name" value="DUF58"/>
</dbReference>
<dbReference type="AlphaFoldDB" id="A0A2H9U9R5"/>
<dbReference type="PANTHER" id="PTHR33608">
    <property type="entry name" value="BLL2464 PROTEIN"/>
    <property type="match status" value="1"/>
</dbReference>
<dbReference type="Proteomes" id="UP000235861">
    <property type="component" value="Unassembled WGS sequence"/>
</dbReference>
<evidence type="ECO:0000256" key="1">
    <source>
        <dbReference type="SAM" id="MobiDB-lite"/>
    </source>
</evidence>
<evidence type="ECO:0000313" key="4">
    <source>
        <dbReference type="Proteomes" id="UP000235861"/>
    </source>
</evidence>
<keyword evidence="4" id="KW-1185">Reference proteome</keyword>
<accession>A0A2H9U9R5</accession>
<feature type="non-terminal residue" evidence="3">
    <location>
        <position position="188"/>
    </location>
</feature>
<evidence type="ECO:0000313" key="3">
    <source>
        <dbReference type="EMBL" id="PJG60765.1"/>
    </source>
</evidence>
<feature type="region of interest" description="Disordered" evidence="1">
    <location>
        <begin position="150"/>
        <end position="188"/>
    </location>
</feature>
<gene>
    <name evidence="3" type="ORF">CUC53_00295</name>
</gene>
<proteinExistence type="predicted"/>
<evidence type="ECO:0000259" key="2">
    <source>
        <dbReference type="Pfam" id="PF01882"/>
    </source>
</evidence>
<protein>
    <recommendedName>
        <fullName evidence="2">DUF58 domain-containing protein</fullName>
    </recommendedName>
</protein>